<dbReference type="STRING" id="200991.AUC31_06935"/>
<dbReference type="KEGG" id="prt:AUC31_06935"/>
<keyword evidence="3" id="KW-1185">Reference proteome</keyword>
<evidence type="ECO:0000313" key="2">
    <source>
        <dbReference type="EMBL" id="ALS74976.1"/>
    </source>
</evidence>
<gene>
    <name evidence="2" type="ORF">AUC31_06935</name>
</gene>
<proteinExistence type="predicted"/>
<protein>
    <submittedName>
        <fullName evidence="2">Uncharacterized protein</fullName>
    </submittedName>
</protein>
<reference evidence="2" key="1">
    <citation type="submission" date="2016-01" db="EMBL/GenBank/DDBJ databases">
        <title>Complete genome of Planococcus rifietoensis type strain M8.</title>
        <authorList>
            <person name="See-Too W.S."/>
        </authorList>
    </citation>
    <scope>NUCLEOTIDE SEQUENCE [LARGE SCALE GENOMIC DNA]</scope>
    <source>
        <strain evidence="2">M8</strain>
    </source>
</reference>
<evidence type="ECO:0000313" key="3">
    <source>
        <dbReference type="Proteomes" id="UP000067683"/>
    </source>
</evidence>
<evidence type="ECO:0000256" key="1">
    <source>
        <dbReference type="SAM" id="Coils"/>
    </source>
</evidence>
<organism evidence="2 3">
    <name type="scientific">Planococcus rifietoensis</name>
    <dbReference type="NCBI Taxonomy" id="200991"/>
    <lineage>
        <taxon>Bacteria</taxon>
        <taxon>Bacillati</taxon>
        <taxon>Bacillota</taxon>
        <taxon>Bacilli</taxon>
        <taxon>Bacillales</taxon>
        <taxon>Caryophanaceae</taxon>
        <taxon>Planococcus</taxon>
    </lineage>
</organism>
<dbReference type="RefSeq" id="WP_058381683.1">
    <property type="nucleotide sequence ID" value="NZ_CP013659.2"/>
</dbReference>
<dbReference type="AlphaFoldDB" id="A0A0U2XFX2"/>
<sequence>MEEIKMITNVFTKEEIVRIVENFNIKIPGFQRSFERVPIEMLRSYLAKELKASLTQKRKGRKHTTISEVYEFISFTFAKNNSEVPNLTLEELSFKIGVDVNYSTGIVLSLINTNFPEVYEKNKDLLINNVIQSEPILKNIIRSSTTDEKIENIKKVLLSENALDIKINSYITEIKSIYSINFYEEIFFKVNNKGADSFTKELLKTPKEDWYIHILAFLSEKERYLESKYSFLLQYVISCMEEKISNSQIKRITKLVEENTHKSNKLSAAYEENKKLENIVQEFENVSKSHNELMEENQNLKITLTKLTEQRNREEPFLQYYDFLLKKHRAIIITSDIRLFEGTQLNDYVLSIEHFHQMRKEKNATFLLNKTILISRTSFISTNEWLVSKRYLEKNDFLFHEILGYEIEDYLKQILKVLQNERMRER</sequence>
<feature type="coiled-coil region" evidence="1">
    <location>
        <begin position="266"/>
        <end position="310"/>
    </location>
</feature>
<keyword evidence="1" id="KW-0175">Coiled coil</keyword>
<dbReference type="OrthoDB" id="2989856at2"/>
<accession>A0A0U2XFX2</accession>
<name>A0A0U2XFX2_9BACL</name>
<dbReference type="EMBL" id="CP013659">
    <property type="protein sequence ID" value="ALS74976.1"/>
    <property type="molecule type" value="Genomic_DNA"/>
</dbReference>
<dbReference type="Proteomes" id="UP000067683">
    <property type="component" value="Chromosome"/>
</dbReference>